<evidence type="ECO:0000313" key="3">
    <source>
        <dbReference type="Proteomes" id="UP000886520"/>
    </source>
</evidence>
<organism evidence="2 3">
    <name type="scientific">Adiantum capillus-veneris</name>
    <name type="common">Maidenhair fern</name>
    <dbReference type="NCBI Taxonomy" id="13818"/>
    <lineage>
        <taxon>Eukaryota</taxon>
        <taxon>Viridiplantae</taxon>
        <taxon>Streptophyta</taxon>
        <taxon>Embryophyta</taxon>
        <taxon>Tracheophyta</taxon>
        <taxon>Polypodiopsida</taxon>
        <taxon>Polypodiidae</taxon>
        <taxon>Polypodiales</taxon>
        <taxon>Pteridineae</taxon>
        <taxon>Pteridaceae</taxon>
        <taxon>Vittarioideae</taxon>
        <taxon>Adiantum</taxon>
    </lineage>
</organism>
<evidence type="ECO:0000313" key="2">
    <source>
        <dbReference type="EMBL" id="KAI5067390.1"/>
    </source>
</evidence>
<feature type="compositionally biased region" description="Low complexity" evidence="1">
    <location>
        <begin position="11"/>
        <end position="26"/>
    </location>
</feature>
<evidence type="ECO:0000256" key="1">
    <source>
        <dbReference type="SAM" id="MobiDB-lite"/>
    </source>
</evidence>
<reference evidence="2" key="1">
    <citation type="submission" date="2021-01" db="EMBL/GenBank/DDBJ databases">
        <title>Adiantum capillus-veneris genome.</title>
        <authorList>
            <person name="Fang Y."/>
            <person name="Liao Q."/>
        </authorList>
    </citation>
    <scope>NUCLEOTIDE SEQUENCE</scope>
    <source>
        <strain evidence="2">H3</strain>
        <tissue evidence="2">Leaf</tissue>
    </source>
</reference>
<accession>A0A9D4ZBA9</accession>
<dbReference type="Proteomes" id="UP000886520">
    <property type="component" value="Chromosome 17"/>
</dbReference>
<comment type="caution">
    <text evidence="2">The sequence shown here is derived from an EMBL/GenBank/DDBJ whole genome shotgun (WGS) entry which is preliminary data.</text>
</comment>
<name>A0A9D4ZBA9_ADICA</name>
<keyword evidence="3" id="KW-1185">Reference proteome</keyword>
<feature type="region of interest" description="Disordered" evidence="1">
    <location>
        <begin position="1"/>
        <end position="30"/>
    </location>
</feature>
<dbReference type="EMBL" id="JABFUD020000017">
    <property type="protein sequence ID" value="KAI5067390.1"/>
    <property type="molecule type" value="Genomic_DNA"/>
</dbReference>
<sequence length="179" mass="19358">MQDRRRSHDGAAATTIASTSATTPTPEVGANGDELLTVSLQSGSCKCNLSGREKLRGLPTLSCVMSSSFKREYFGKTTPYCSAWRLLLRPGTSAASDVMIMLINIKRKSHISNLGNPSGLEPLALHTTTKHGLRTKTSYMNSWKTVESTVNNSTSTRLSVCITACQNGIFGMACWFGIF</sequence>
<proteinExistence type="predicted"/>
<gene>
    <name evidence="2" type="ORF">GOP47_0017918</name>
</gene>
<dbReference type="AlphaFoldDB" id="A0A9D4ZBA9"/>
<protein>
    <submittedName>
        <fullName evidence="2">Uncharacterized protein</fullName>
    </submittedName>
</protein>